<comment type="caution">
    <text evidence="9">The sequence shown here is derived from an EMBL/GenBank/DDBJ whole genome shotgun (WGS) entry which is preliminary data.</text>
</comment>
<dbReference type="PANTHER" id="PTHR43386">
    <property type="entry name" value="OLIGOPEPTIDE TRANSPORT SYSTEM PERMEASE PROTEIN APPC"/>
    <property type="match status" value="1"/>
</dbReference>
<keyword evidence="3" id="KW-1003">Cell membrane</keyword>
<dbReference type="SUPFAM" id="SSF161098">
    <property type="entry name" value="MetI-like"/>
    <property type="match status" value="1"/>
</dbReference>
<sequence length="279" mass="30389">MKIWKFLKTNRQFTLFLTLALGIAAIAVFAPWIAPKDPYEAVMSHSLQAPGGEYLCGTDKLGRDVLSRVIYGTRSSLVMTLCLVAVIFVVGTALGILAGYFGGFVDAVIMRIADMMISFPGLVLAIAIAGLLGPSMVNAVLAISAVSWTKYARLARSMVLKIKKNLYIEAAVVTGTRNHKIILNYILPNMITTMVVTAATDIGTMMLELASLSFLGFGAQAPVPEWGLMLNEGRTYLTKAPWLMLYPGIAIVIVVVVFNMLGDSIRDILDPRQEKKRRA</sequence>
<dbReference type="NCBIfam" id="NF045474">
    <property type="entry name" value="Opp2C"/>
    <property type="match status" value="1"/>
</dbReference>
<dbReference type="PANTHER" id="PTHR43386:SF25">
    <property type="entry name" value="PEPTIDE ABC TRANSPORTER PERMEASE PROTEIN"/>
    <property type="match status" value="1"/>
</dbReference>
<proteinExistence type="inferred from homology"/>
<dbReference type="CDD" id="cd06261">
    <property type="entry name" value="TM_PBP2"/>
    <property type="match status" value="1"/>
</dbReference>
<dbReference type="Pfam" id="PF00528">
    <property type="entry name" value="BPD_transp_1"/>
    <property type="match status" value="1"/>
</dbReference>
<evidence type="ECO:0000256" key="3">
    <source>
        <dbReference type="ARBA" id="ARBA00022475"/>
    </source>
</evidence>
<evidence type="ECO:0000256" key="7">
    <source>
        <dbReference type="RuleBase" id="RU363032"/>
    </source>
</evidence>
<accession>A0ABX2I5S5</accession>
<evidence type="ECO:0000256" key="5">
    <source>
        <dbReference type="ARBA" id="ARBA00022989"/>
    </source>
</evidence>
<reference evidence="9 10" key="1">
    <citation type="journal article" date="2020" name="Cell Host Microbe">
        <title>Functional and Genomic Variation between Human-Derived Isolates of Lachnospiraceae Reveals Inter- and Intra-Species Diversity.</title>
        <authorList>
            <person name="Sorbara M.T."/>
            <person name="Littmann E.R."/>
            <person name="Fontana E."/>
            <person name="Moody T.U."/>
            <person name="Kohout C.E."/>
            <person name="Gjonbalaj M."/>
            <person name="Eaton V."/>
            <person name="Seok R."/>
            <person name="Leiner I.M."/>
            <person name="Pamer E.G."/>
        </authorList>
    </citation>
    <scope>NUCLEOTIDE SEQUENCE [LARGE SCALE GENOMIC DNA]</scope>
    <source>
        <strain evidence="9 10">MSK.15.26</strain>
    </source>
</reference>
<dbReference type="InterPro" id="IPR053385">
    <property type="entry name" value="ABC_transport_permease"/>
</dbReference>
<keyword evidence="10" id="KW-1185">Reference proteome</keyword>
<dbReference type="Pfam" id="PF12911">
    <property type="entry name" value="OppC_N"/>
    <property type="match status" value="1"/>
</dbReference>
<keyword evidence="4 7" id="KW-0812">Transmembrane</keyword>
<dbReference type="PROSITE" id="PS50928">
    <property type="entry name" value="ABC_TM1"/>
    <property type="match status" value="1"/>
</dbReference>
<gene>
    <name evidence="9" type="ORF">G5A70_06350</name>
</gene>
<keyword evidence="2 7" id="KW-0813">Transport</keyword>
<feature type="transmembrane region" description="Helical" evidence="7">
    <location>
        <begin position="243"/>
        <end position="262"/>
    </location>
</feature>
<feature type="domain" description="ABC transmembrane type-1" evidence="8">
    <location>
        <begin position="73"/>
        <end position="262"/>
    </location>
</feature>
<evidence type="ECO:0000313" key="10">
    <source>
        <dbReference type="Proteomes" id="UP000822142"/>
    </source>
</evidence>
<feature type="transmembrane region" description="Helical" evidence="7">
    <location>
        <begin position="12"/>
        <end position="34"/>
    </location>
</feature>
<organism evidence="9 10">
    <name type="scientific">Blautia hansenii</name>
    <name type="common">Ruminococcus hansenii</name>
    <dbReference type="NCBI Taxonomy" id="1322"/>
    <lineage>
        <taxon>Bacteria</taxon>
        <taxon>Bacillati</taxon>
        <taxon>Bacillota</taxon>
        <taxon>Clostridia</taxon>
        <taxon>Lachnospirales</taxon>
        <taxon>Lachnospiraceae</taxon>
        <taxon>Blautia</taxon>
    </lineage>
</organism>
<dbReference type="InterPro" id="IPR000515">
    <property type="entry name" value="MetI-like"/>
</dbReference>
<feature type="transmembrane region" description="Helical" evidence="7">
    <location>
        <begin position="122"/>
        <end position="148"/>
    </location>
</feature>
<evidence type="ECO:0000259" key="8">
    <source>
        <dbReference type="PROSITE" id="PS50928"/>
    </source>
</evidence>
<feature type="transmembrane region" description="Helical" evidence="7">
    <location>
        <begin position="77"/>
        <end position="101"/>
    </location>
</feature>
<dbReference type="RefSeq" id="WP_173748838.1">
    <property type="nucleotide sequence ID" value="NZ_JAAITA010000005.1"/>
</dbReference>
<evidence type="ECO:0000256" key="6">
    <source>
        <dbReference type="ARBA" id="ARBA00023136"/>
    </source>
</evidence>
<keyword evidence="6 7" id="KW-0472">Membrane</keyword>
<evidence type="ECO:0000256" key="1">
    <source>
        <dbReference type="ARBA" id="ARBA00004651"/>
    </source>
</evidence>
<dbReference type="InterPro" id="IPR025966">
    <property type="entry name" value="OppC_N"/>
</dbReference>
<evidence type="ECO:0000256" key="4">
    <source>
        <dbReference type="ARBA" id="ARBA00022692"/>
    </source>
</evidence>
<dbReference type="Gene3D" id="1.10.3720.10">
    <property type="entry name" value="MetI-like"/>
    <property type="match status" value="1"/>
</dbReference>
<dbReference type="InterPro" id="IPR035906">
    <property type="entry name" value="MetI-like_sf"/>
</dbReference>
<keyword evidence="5 7" id="KW-1133">Transmembrane helix</keyword>
<evidence type="ECO:0000256" key="2">
    <source>
        <dbReference type="ARBA" id="ARBA00022448"/>
    </source>
</evidence>
<dbReference type="InterPro" id="IPR050366">
    <property type="entry name" value="BP-dependent_transpt_permease"/>
</dbReference>
<feature type="transmembrane region" description="Helical" evidence="7">
    <location>
        <begin position="181"/>
        <end position="199"/>
    </location>
</feature>
<evidence type="ECO:0000313" key="9">
    <source>
        <dbReference type="EMBL" id="NSJ85796.1"/>
    </source>
</evidence>
<comment type="similarity">
    <text evidence="7">Belongs to the binding-protein-dependent transport system permease family.</text>
</comment>
<dbReference type="EMBL" id="JAAITA010000005">
    <property type="protein sequence ID" value="NSJ85796.1"/>
    <property type="molecule type" value="Genomic_DNA"/>
</dbReference>
<name>A0ABX2I5S5_BLAHA</name>
<protein>
    <submittedName>
        <fullName evidence="9">ABC transporter permease</fullName>
    </submittedName>
</protein>
<dbReference type="Proteomes" id="UP000822142">
    <property type="component" value="Unassembled WGS sequence"/>
</dbReference>
<comment type="subcellular location">
    <subcellularLocation>
        <location evidence="1 7">Cell membrane</location>
        <topology evidence="1 7">Multi-pass membrane protein</topology>
    </subcellularLocation>
</comment>